<proteinExistence type="predicted"/>
<dbReference type="RefSeq" id="WP_185131412.1">
    <property type="nucleotide sequence ID" value="NZ_JACJVO010000030.1"/>
</dbReference>
<comment type="caution">
    <text evidence="2">The sequence shown here is derived from an EMBL/GenBank/DDBJ whole genome shotgun (WGS) entry which is preliminary data.</text>
</comment>
<evidence type="ECO:0000313" key="2">
    <source>
        <dbReference type="EMBL" id="MBB6733747.1"/>
    </source>
</evidence>
<organism evidence="2 3">
    <name type="scientific">Cohnella zeiphila</name>
    <dbReference type="NCBI Taxonomy" id="2761120"/>
    <lineage>
        <taxon>Bacteria</taxon>
        <taxon>Bacillati</taxon>
        <taxon>Bacillota</taxon>
        <taxon>Bacilli</taxon>
        <taxon>Bacillales</taxon>
        <taxon>Paenibacillaceae</taxon>
        <taxon>Cohnella</taxon>
    </lineage>
</organism>
<dbReference type="Proteomes" id="UP000564644">
    <property type="component" value="Unassembled WGS sequence"/>
</dbReference>
<accession>A0A7X0VXR8</accession>
<dbReference type="SUPFAM" id="SSF56219">
    <property type="entry name" value="DNase I-like"/>
    <property type="match status" value="1"/>
</dbReference>
<evidence type="ECO:0000259" key="1">
    <source>
        <dbReference type="Pfam" id="PF03372"/>
    </source>
</evidence>
<keyword evidence="2" id="KW-0540">Nuclease</keyword>
<keyword evidence="3" id="KW-1185">Reference proteome</keyword>
<dbReference type="InterPro" id="IPR005135">
    <property type="entry name" value="Endo/exonuclease/phosphatase"/>
</dbReference>
<keyword evidence="2" id="KW-0255">Endonuclease</keyword>
<dbReference type="InterPro" id="IPR036691">
    <property type="entry name" value="Endo/exonu/phosph_ase_sf"/>
</dbReference>
<dbReference type="AlphaFoldDB" id="A0A7X0VXR8"/>
<evidence type="ECO:0000313" key="3">
    <source>
        <dbReference type="Proteomes" id="UP000564644"/>
    </source>
</evidence>
<keyword evidence="2" id="KW-0378">Hydrolase</keyword>
<dbReference type="PANTHER" id="PTHR12121">
    <property type="entry name" value="CARBON CATABOLITE REPRESSOR PROTEIN 4"/>
    <property type="match status" value="1"/>
</dbReference>
<dbReference type="CDD" id="cd09083">
    <property type="entry name" value="EEP-1"/>
    <property type="match status" value="1"/>
</dbReference>
<dbReference type="Gene3D" id="3.60.10.10">
    <property type="entry name" value="Endonuclease/exonuclease/phosphatase"/>
    <property type="match status" value="1"/>
</dbReference>
<feature type="domain" description="Endonuclease/exonuclease/phosphatase" evidence="1">
    <location>
        <begin position="6"/>
        <end position="262"/>
    </location>
</feature>
<dbReference type="GO" id="GO:0000175">
    <property type="term" value="F:3'-5'-RNA exonuclease activity"/>
    <property type="evidence" value="ECO:0007669"/>
    <property type="project" value="TreeGrafter"/>
</dbReference>
<protein>
    <submittedName>
        <fullName evidence="2">Endonuclease/exonuclease/phosphatase family protein</fullName>
    </submittedName>
</protein>
<dbReference type="GO" id="GO:0004519">
    <property type="term" value="F:endonuclease activity"/>
    <property type="evidence" value="ECO:0007669"/>
    <property type="project" value="UniProtKB-KW"/>
</dbReference>
<gene>
    <name evidence="2" type="ORF">H7C18_22750</name>
</gene>
<dbReference type="Pfam" id="PF03372">
    <property type="entry name" value="Exo_endo_phos"/>
    <property type="match status" value="1"/>
</dbReference>
<sequence>MKLTVMTFNLRYDNPEDGVNAWPRRADKAAEAILGNRPALVGTQEGLHGMLEELDERLAAYDRIGEGREGGQAGEYNAVWYDRERLEALEHGQFWLSETPSEPGSMGWDAACTRICTWARFRSRQEPRRELLMFNTHLDHLGQTARENGIGLILRAIRQERERFASGGERERPLPVVLTGDFNAEPDNPAVLLPSKEEGEEGGLALVNAFDALEGAPGATYHGFRGGEEGEPIDYIFASRDVRPTGTKIVRDPIRGGYPSDHYPVLATIEL</sequence>
<dbReference type="InterPro" id="IPR050410">
    <property type="entry name" value="CCR4/nocturin_mRNA_transcr"/>
</dbReference>
<reference evidence="2 3" key="1">
    <citation type="submission" date="2020-08" db="EMBL/GenBank/DDBJ databases">
        <title>Cohnella phylogeny.</title>
        <authorList>
            <person name="Dunlap C."/>
        </authorList>
    </citation>
    <scope>NUCLEOTIDE SEQUENCE [LARGE SCALE GENOMIC DNA]</scope>
    <source>
        <strain evidence="2 3">CBP 2801</strain>
    </source>
</reference>
<keyword evidence="2" id="KW-0269">Exonuclease</keyword>
<name>A0A7X0VXR8_9BACL</name>
<dbReference type="PANTHER" id="PTHR12121:SF36">
    <property type="entry name" value="ENDONUCLEASE_EXONUCLEASE_PHOSPHATASE DOMAIN-CONTAINING PROTEIN"/>
    <property type="match status" value="1"/>
</dbReference>
<dbReference type="EMBL" id="JACJVO010000030">
    <property type="protein sequence ID" value="MBB6733747.1"/>
    <property type="molecule type" value="Genomic_DNA"/>
</dbReference>